<keyword evidence="6 8" id="KW-1133">Transmembrane helix</keyword>
<evidence type="ECO:0000256" key="1">
    <source>
        <dbReference type="ARBA" id="ARBA00004651"/>
    </source>
</evidence>
<evidence type="ECO:0000313" key="10">
    <source>
        <dbReference type="EMBL" id="MEQ2554818.1"/>
    </source>
</evidence>
<feature type="transmembrane region" description="Helical" evidence="8">
    <location>
        <begin position="7"/>
        <end position="29"/>
    </location>
</feature>
<feature type="transmembrane region" description="Helical" evidence="8">
    <location>
        <begin position="129"/>
        <end position="150"/>
    </location>
</feature>
<feature type="transmembrane region" description="Helical" evidence="8">
    <location>
        <begin position="171"/>
        <end position="196"/>
    </location>
</feature>
<dbReference type="InterPro" id="IPR035906">
    <property type="entry name" value="MetI-like_sf"/>
</dbReference>
<keyword evidence="4" id="KW-1003">Cell membrane</keyword>
<dbReference type="PANTHER" id="PTHR43848">
    <property type="entry name" value="PUTRESCINE TRANSPORT SYSTEM PERMEASE PROTEIN POTI"/>
    <property type="match status" value="1"/>
</dbReference>
<reference evidence="10" key="1">
    <citation type="submission" date="2024-03" db="EMBL/GenBank/DDBJ databases">
        <title>Human intestinal bacterial collection.</title>
        <authorList>
            <person name="Pauvert C."/>
            <person name="Hitch T.C.A."/>
            <person name="Clavel T."/>
        </authorList>
    </citation>
    <scope>NUCLEOTIDE SEQUENCE [LARGE SCALE GENOMIC DNA]</scope>
    <source>
        <strain evidence="10">CLA-AA-H89B</strain>
    </source>
</reference>
<evidence type="ECO:0000256" key="3">
    <source>
        <dbReference type="ARBA" id="ARBA00022448"/>
    </source>
</evidence>
<evidence type="ECO:0000256" key="2">
    <source>
        <dbReference type="ARBA" id="ARBA00007069"/>
    </source>
</evidence>
<keyword evidence="7 8" id="KW-0472">Membrane</keyword>
<comment type="subcellular location">
    <subcellularLocation>
        <location evidence="1 8">Cell membrane</location>
        <topology evidence="1 8">Multi-pass membrane protein</topology>
    </subcellularLocation>
</comment>
<evidence type="ECO:0000256" key="7">
    <source>
        <dbReference type="ARBA" id="ARBA00023136"/>
    </source>
</evidence>
<dbReference type="SUPFAM" id="SSF161098">
    <property type="entry name" value="MetI-like"/>
    <property type="match status" value="1"/>
</dbReference>
<proteinExistence type="inferred from homology"/>
<dbReference type="Gene3D" id="1.10.3720.10">
    <property type="entry name" value="MetI-like"/>
    <property type="match status" value="1"/>
</dbReference>
<feature type="transmembrane region" description="Helical" evidence="8">
    <location>
        <begin position="59"/>
        <end position="82"/>
    </location>
</feature>
<dbReference type="Proteomes" id="UP001546774">
    <property type="component" value="Unassembled WGS sequence"/>
</dbReference>
<keyword evidence="5 8" id="KW-0812">Transmembrane</keyword>
<feature type="transmembrane region" description="Helical" evidence="8">
    <location>
        <begin position="233"/>
        <end position="252"/>
    </location>
</feature>
<dbReference type="InterPro" id="IPR000515">
    <property type="entry name" value="MetI-like"/>
</dbReference>
<sequence>MKKGFRYGWIGLVLLFMYAPILILAVYSFTDAANIGPFRSFSVHNYVTLFTTPELLNMILGSVILAVGSGLIATILGTSGAIGAFYSKKRVKTAMSALNQVPVVNADVVTGFSMCILLVVVFGVSKDTYIPLVLGHVVLSAPFVYLAVVPKLKQMDPSIYEAALDLGATPFYALVKVIIPEIASGILSGFVMAITLSLDDYFVATYTKPATFDTISTYVVNATKGSQTEIKTALWALSTIIFLVVVVVELVLNLAPAKKAAGEETEIDE</sequence>
<evidence type="ECO:0000256" key="8">
    <source>
        <dbReference type="RuleBase" id="RU363032"/>
    </source>
</evidence>
<protein>
    <submittedName>
        <fullName evidence="10">ABC transporter permease</fullName>
    </submittedName>
</protein>
<feature type="domain" description="ABC transmembrane type-1" evidence="9">
    <location>
        <begin position="59"/>
        <end position="252"/>
    </location>
</feature>
<gene>
    <name evidence="10" type="ORF">WMO37_07265</name>
</gene>
<comment type="similarity">
    <text evidence="2">Belongs to the binding-protein-dependent transport system permease family. CysTW subfamily.</text>
</comment>
<feature type="transmembrane region" description="Helical" evidence="8">
    <location>
        <begin position="103"/>
        <end position="123"/>
    </location>
</feature>
<evidence type="ECO:0000259" key="9">
    <source>
        <dbReference type="PROSITE" id="PS50928"/>
    </source>
</evidence>
<keyword evidence="11" id="KW-1185">Reference proteome</keyword>
<dbReference type="Pfam" id="PF00528">
    <property type="entry name" value="BPD_transp_1"/>
    <property type="match status" value="1"/>
</dbReference>
<dbReference type="InterPro" id="IPR051789">
    <property type="entry name" value="Bact_Polyamine_Transport"/>
</dbReference>
<dbReference type="PROSITE" id="PS50928">
    <property type="entry name" value="ABC_TM1"/>
    <property type="match status" value="1"/>
</dbReference>
<name>A0ABV1H535_9FIRM</name>
<evidence type="ECO:0000256" key="4">
    <source>
        <dbReference type="ARBA" id="ARBA00022475"/>
    </source>
</evidence>
<accession>A0ABV1H535</accession>
<dbReference type="CDD" id="cd06261">
    <property type="entry name" value="TM_PBP2"/>
    <property type="match status" value="1"/>
</dbReference>
<organism evidence="10 11">
    <name type="scientific">Lachnospira intestinalis</name>
    <dbReference type="NCBI Taxonomy" id="3133158"/>
    <lineage>
        <taxon>Bacteria</taxon>
        <taxon>Bacillati</taxon>
        <taxon>Bacillota</taxon>
        <taxon>Clostridia</taxon>
        <taxon>Lachnospirales</taxon>
        <taxon>Lachnospiraceae</taxon>
        <taxon>Lachnospira</taxon>
    </lineage>
</organism>
<dbReference type="PANTHER" id="PTHR43848:SF2">
    <property type="entry name" value="PUTRESCINE TRANSPORT SYSTEM PERMEASE PROTEIN POTI"/>
    <property type="match status" value="1"/>
</dbReference>
<evidence type="ECO:0000256" key="5">
    <source>
        <dbReference type="ARBA" id="ARBA00022692"/>
    </source>
</evidence>
<evidence type="ECO:0000313" key="11">
    <source>
        <dbReference type="Proteomes" id="UP001546774"/>
    </source>
</evidence>
<evidence type="ECO:0000256" key="6">
    <source>
        <dbReference type="ARBA" id="ARBA00022989"/>
    </source>
</evidence>
<keyword evidence="3 8" id="KW-0813">Transport</keyword>
<comment type="caution">
    <text evidence="10">The sequence shown here is derived from an EMBL/GenBank/DDBJ whole genome shotgun (WGS) entry which is preliminary data.</text>
</comment>
<dbReference type="EMBL" id="JBBMFS010000005">
    <property type="protein sequence ID" value="MEQ2554818.1"/>
    <property type="molecule type" value="Genomic_DNA"/>
</dbReference>